<dbReference type="Proteomes" id="UP001516400">
    <property type="component" value="Unassembled WGS sequence"/>
</dbReference>
<proteinExistence type="predicted"/>
<name>A0ABD2N2A8_9CUCU</name>
<feature type="transmembrane region" description="Helical" evidence="1">
    <location>
        <begin position="20"/>
        <end position="37"/>
    </location>
</feature>
<keyword evidence="1" id="KW-0812">Transmembrane</keyword>
<organism evidence="2 3">
    <name type="scientific">Cryptolaemus montrouzieri</name>
    <dbReference type="NCBI Taxonomy" id="559131"/>
    <lineage>
        <taxon>Eukaryota</taxon>
        <taxon>Metazoa</taxon>
        <taxon>Ecdysozoa</taxon>
        <taxon>Arthropoda</taxon>
        <taxon>Hexapoda</taxon>
        <taxon>Insecta</taxon>
        <taxon>Pterygota</taxon>
        <taxon>Neoptera</taxon>
        <taxon>Endopterygota</taxon>
        <taxon>Coleoptera</taxon>
        <taxon>Polyphaga</taxon>
        <taxon>Cucujiformia</taxon>
        <taxon>Coccinelloidea</taxon>
        <taxon>Coccinellidae</taxon>
        <taxon>Scymninae</taxon>
        <taxon>Scymnini</taxon>
        <taxon>Cryptolaemus</taxon>
    </lineage>
</organism>
<dbReference type="EMBL" id="JABFTP020000062">
    <property type="protein sequence ID" value="KAL3272602.1"/>
    <property type="molecule type" value="Genomic_DNA"/>
</dbReference>
<evidence type="ECO:0000256" key="1">
    <source>
        <dbReference type="SAM" id="Phobius"/>
    </source>
</evidence>
<dbReference type="AlphaFoldDB" id="A0ABD2N2A8"/>
<gene>
    <name evidence="2" type="ORF">HHI36_014072</name>
</gene>
<keyword evidence="3" id="KW-1185">Reference proteome</keyword>
<feature type="transmembrane region" description="Helical" evidence="1">
    <location>
        <begin position="57"/>
        <end position="74"/>
    </location>
</feature>
<keyword evidence="1" id="KW-0472">Membrane</keyword>
<accession>A0ABD2N2A8</accession>
<reference evidence="2 3" key="1">
    <citation type="journal article" date="2021" name="BMC Biol.">
        <title>Horizontally acquired antibacterial genes associated with adaptive radiation of ladybird beetles.</title>
        <authorList>
            <person name="Li H.S."/>
            <person name="Tang X.F."/>
            <person name="Huang Y.H."/>
            <person name="Xu Z.Y."/>
            <person name="Chen M.L."/>
            <person name="Du X.Y."/>
            <person name="Qiu B.Y."/>
            <person name="Chen P.T."/>
            <person name="Zhang W."/>
            <person name="Slipinski A."/>
            <person name="Escalona H.E."/>
            <person name="Waterhouse R.M."/>
            <person name="Zwick A."/>
            <person name="Pang H."/>
        </authorList>
    </citation>
    <scope>NUCLEOTIDE SEQUENCE [LARGE SCALE GENOMIC DNA]</scope>
    <source>
        <strain evidence="2">SYSU2018</strain>
    </source>
</reference>
<evidence type="ECO:0000313" key="2">
    <source>
        <dbReference type="EMBL" id="KAL3272602.1"/>
    </source>
</evidence>
<evidence type="ECO:0000313" key="3">
    <source>
        <dbReference type="Proteomes" id="UP001516400"/>
    </source>
</evidence>
<comment type="caution">
    <text evidence="2">The sequence shown here is derived from an EMBL/GenBank/DDBJ whole genome shotgun (WGS) entry which is preliminary data.</text>
</comment>
<protein>
    <submittedName>
        <fullName evidence="2">Uncharacterized protein</fullName>
    </submittedName>
</protein>
<sequence>MRKNLPNIIFYSLQKESVIFCLRVIASCMSIMFSIETMLEKALSGTLPVLSKKIRKVSTAILACLVMTFAGLLIPSSSSSSSKGASTSCVIESTISVSVNILVTATPSSTSTKSFNFSPIVKQDKKTSSYRGNFT</sequence>
<keyword evidence="1" id="KW-1133">Transmembrane helix</keyword>